<dbReference type="GO" id="GO:0006896">
    <property type="term" value="P:Golgi to vacuole transport"/>
    <property type="evidence" value="ECO:0007669"/>
    <property type="project" value="UniProtKB-ARBA"/>
</dbReference>
<name>H0GBX7_SACCK</name>
<dbReference type="CDD" id="cd15859">
    <property type="entry name" value="SNARE_SYN8"/>
    <property type="match status" value="1"/>
</dbReference>
<feature type="transmembrane region" description="Helical" evidence="7">
    <location>
        <begin position="238"/>
        <end position="256"/>
    </location>
</feature>
<dbReference type="AlphaFoldDB" id="H0GBX7"/>
<dbReference type="Proteomes" id="UP000009009">
    <property type="component" value="Unassembled WGS sequence"/>
</dbReference>
<organism evidence="9 10">
    <name type="scientific">Saccharomyces cerevisiae x Saccharomyces kudriavzevii (strain VIN7)</name>
    <name type="common">Yeast</name>
    <dbReference type="NCBI Taxonomy" id="1095631"/>
    <lineage>
        <taxon>Eukaryota</taxon>
        <taxon>Fungi</taxon>
        <taxon>Dikarya</taxon>
        <taxon>Ascomycota</taxon>
        <taxon>Saccharomycotina</taxon>
        <taxon>Saccharomycetes</taxon>
        <taxon>Saccharomycetales</taxon>
        <taxon>Saccharomycetaceae</taxon>
        <taxon>Saccharomyces</taxon>
    </lineage>
</organism>
<dbReference type="HOGENOM" id="CLU_053570_2_1_1"/>
<dbReference type="FunFam" id="1.20.5.110:FF:000060">
    <property type="entry name" value="SNARE complex subunit (Syn8)"/>
    <property type="match status" value="1"/>
</dbReference>
<reference evidence="9 10" key="1">
    <citation type="journal article" date="2012" name="FEMS Yeast Res.">
        <title>The genome sequence of the wine yeast VIN7 reveals an allotriploid hybrid genome with Saccharomyces cerevisiae and Saccharomyces kudriavzevii origins.</title>
        <authorList>
            <person name="Borneman A.R."/>
            <person name="Desany B.A."/>
            <person name="Riches D."/>
            <person name="Affourtit J.P."/>
            <person name="Forgan A.H."/>
            <person name="Pretorius I.S."/>
            <person name="Egholm M."/>
            <person name="Chambers P.J."/>
        </authorList>
    </citation>
    <scope>NUCLEOTIDE SEQUENCE [LARGE SCALE GENOMIC DNA]</scope>
    <source>
        <strain evidence="9 10">VIN7</strain>
    </source>
</reference>
<evidence type="ECO:0000256" key="1">
    <source>
        <dbReference type="ARBA" id="ARBA00004308"/>
    </source>
</evidence>
<dbReference type="GO" id="GO:0061025">
    <property type="term" value="P:membrane fusion"/>
    <property type="evidence" value="ECO:0007669"/>
    <property type="project" value="UniProtKB-ARBA"/>
</dbReference>
<keyword evidence="10" id="KW-1185">Reference proteome</keyword>
<evidence type="ECO:0000256" key="6">
    <source>
        <dbReference type="SAM" id="MobiDB-lite"/>
    </source>
</evidence>
<keyword evidence="2" id="KW-0813">Transport</keyword>
<evidence type="ECO:0000256" key="3">
    <source>
        <dbReference type="ARBA" id="ARBA00022927"/>
    </source>
</evidence>
<feature type="domain" description="T-SNARE coiled-coil homology" evidence="8">
    <location>
        <begin position="166"/>
        <end position="204"/>
    </location>
</feature>
<dbReference type="SMART" id="SM00397">
    <property type="entry name" value="t_SNARE"/>
    <property type="match status" value="1"/>
</dbReference>
<gene>
    <name evidence="9" type="ORF">VIN7_0047</name>
</gene>
<dbReference type="PhylomeDB" id="H0GBX7"/>
<comment type="subcellular location">
    <subcellularLocation>
        <location evidence="1">Endomembrane system</location>
    </subcellularLocation>
</comment>
<keyword evidence="3" id="KW-0653">Protein transport</keyword>
<evidence type="ECO:0000313" key="9">
    <source>
        <dbReference type="EMBL" id="EHN08707.1"/>
    </source>
</evidence>
<comment type="caution">
    <text evidence="9">The sequence shown here is derived from an EMBL/GenBank/DDBJ whole genome shotgun (WGS) entry which is preliminary data.</text>
</comment>
<evidence type="ECO:0000256" key="2">
    <source>
        <dbReference type="ARBA" id="ARBA00022448"/>
    </source>
</evidence>
<keyword evidence="4" id="KW-0175">Coiled coil</keyword>
<evidence type="ECO:0000256" key="7">
    <source>
        <dbReference type="SAM" id="Phobius"/>
    </source>
</evidence>
<dbReference type="SUPFAM" id="SSF58038">
    <property type="entry name" value="SNARE fusion complex"/>
    <property type="match status" value="1"/>
</dbReference>
<dbReference type="EMBL" id="AGVY01000001">
    <property type="protein sequence ID" value="EHN08707.1"/>
    <property type="molecule type" value="Genomic_DNA"/>
</dbReference>
<keyword evidence="5 7" id="KW-0472">Membrane</keyword>
<evidence type="ECO:0000259" key="8">
    <source>
        <dbReference type="PROSITE" id="PS50192"/>
    </source>
</evidence>
<evidence type="ECO:0000256" key="4">
    <source>
        <dbReference type="ARBA" id="ARBA00023054"/>
    </source>
</evidence>
<dbReference type="InterPro" id="IPR000727">
    <property type="entry name" value="T_SNARE_dom"/>
</dbReference>
<sequence>MDVLKLGYELDQLSDLVEERTRLVSVLKLAPTSNDNVTLKRQLGSILELLQKCAPNDELISRYNTILDKIPDTAVDKELYRFQQQVARNTDEVSKESLKKVRFKNDDELTVMYKDDDEQDEESPLPSTHTPYKDEPLQSQLQSQSQPQPQPPQPMVSNQELFINQQQQLLEQDSHLGALSQSIGRAHDISLDLNNEIVSQNDSLLVDLENLIDNNGRNLNRASRSMHGFNNSRFKDNGNCVIILVLIVVLLLLLLVL</sequence>
<feature type="compositionally biased region" description="Low complexity" evidence="6">
    <location>
        <begin position="137"/>
        <end position="147"/>
    </location>
</feature>
<feature type="region of interest" description="Disordered" evidence="6">
    <location>
        <begin position="110"/>
        <end position="156"/>
    </location>
</feature>
<dbReference type="GO" id="GO:0005768">
    <property type="term" value="C:endosome"/>
    <property type="evidence" value="ECO:0007669"/>
    <property type="project" value="UniProtKB-ARBA"/>
</dbReference>
<keyword evidence="7" id="KW-0812">Transmembrane</keyword>
<dbReference type="OrthoDB" id="244190at2759"/>
<protein>
    <submittedName>
        <fullName evidence="9">Syn8p</fullName>
    </submittedName>
</protein>
<evidence type="ECO:0000256" key="5">
    <source>
        <dbReference type="ARBA" id="ARBA00023136"/>
    </source>
</evidence>
<proteinExistence type="predicted"/>
<dbReference type="GO" id="GO:0015031">
    <property type="term" value="P:protein transport"/>
    <property type="evidence" value="ECO:0007669"/>
    <property type="project" value="UniProtKB-KW"/>
</dbReference>
<dbReference type="PROSITE" id="PS50192">
    <property type="entry name" value="T_SNARE"/>
    <property type="match status" value="1"/>
</dbReference>
<dbReference type="Gene3D" id="1.20.5.110">
    <property type="match status" value="1"/>
</dbReference>
<keyword evidence="7" id="KW-1133">Transmembrane helix</keyword>
<accession>H0GBX7</accession>
<evidence type="ECO:0000313" key="10">
    <source>
        <dbReference type="Proteomes" id="UP000009009"/>
    </source>
</evidence>